<dbReference type="Proteomes" id="UP000249008">
    <property type="component" value="Chromosome 1"/>
</dbReference>
<protein>
    <submittedName>
        <fullName evidence="6">Potassium-tellurite ethidium and proflavin transporter</fullName>
    </submittedName>
</protein>
<dbReference type="InterPro" id="IPR052951">
    <property type="entry name" value="Tellurite_res_ion_channel"/>
</dbReference>
<gene>
    <name evidence="6" type="ORF">NCTC12112_01277</name>
</gene>
<organism evidence="6 7">
    <name type="scientific">Fusobacterium ulcerans</name>
    <dbReference type="NCBI Taxonomy" id="861"/>
    <lineage>
        <taxon>Bacteria</taxon>
        <taxon>Fusobacteriati</taxon>
        <taxon>Fusobacteriota</taxon>
        <taxon>Fusobacteriia</taxon>
        <taxon>Fusobacteriales</taxon>
        <taxon>Fusobacteriaceae</taxon>
        <taxon>Fusobacterium</taxon>
    </lineage>
</organism>
<dbReference type="AlphaFoldDB" id="A0AAX1TUR4"/>
<sequence length="314" mass="35415">MKKVIHKFRDMPVALTGLALGISGISGAFGTFLGDIPVYVGDLISFFLVIVIFIKDCLHFDQLKKELSHPTLGSFIPTLDMTLMVLAGFIANYYLTLGRILWLIAIAVHVIFCFIFFYHRAKDFDLNHVIPSWFIPPVGIVVACVSGASMNFPGLTHTIFYIGFILYLVMLPIMMYRIIFIEPIDEGRLPTFAIMAAPPSLCLAGYLTVFSNPSEIIIYILLPLAVFMTILVYVSFFRILRIAFNPTYASFTFPLAIGATAVLKYSNYLYSLNSKNYILWHNIGLFLSFSAFIIIAAVFIKMIHYVKKFIIYAV</sequence>
<feature type="transmembrane region" description="Helical" evidence="5">
    <location>
        <begin position="36"/>
        <end position="54"/>
    </location>
</feature>
<evidence type="ECO:0000256" key="3">
    <source>
        <dbReference type="ARBA" id="ARBA00022989"/>
    </source>
</evidence>
<reference evidence="6 7" key="1">
    <citation type="submission" date="2018-06" db="EMBL/GenBank/DDBJ databases">
        <authorList>
            <consortium name="Pathogen Informatics"/>
            <person name="Doyle S."/>
        </authorList>
    </citation>
    <scope>NUCLEOTIDE SEQUENCE [LARGE SCALE GENOMIC DNA]</scope>
    <source>
        <strain evidence="6 7">NCTC12112</strain>
    </source>
</reference>
<feature type="transmembrane region" description="Helical" evidence="5">
    <location>
        <begin position="278"/>
        <end position="300"/>
    </location>
</feature>
<dbReference type="InterPro" id="IPR004695">
    <property type="entry name" value="SLAC1/Mae1/Ssu1/TehA"/>
</dbReference>
<feature type="transmembrane region" description="Helical" evidence="5">
    <location>
        <begin position="192"/>
        <end position="210"/>
    </location>
</feature>
<dbReference type="Gene3D" id="1.50.10.150">
    <property type="entry name" value="Voltage-dependent anion channel"/>
    <property type="match status" value="1"/>
</dbReference>
<dbReference type="Pfam" id="PF03595">
    <property type="entry name" value="SLAC1"/>
    <property type="match status" value="1"/>
</dbReference>
<evidence type="ECO:0000256" key="4">
    <source>
        <dbReference type="ARBA" id="ARBA00023136"/>
    </source>
</evidence>
<dbReference type="InterPro" id="IPR038665">
    <property type="entry name" value="Voltage-dep_anion_channel_sf"/>
</dbReference>
<dbReference type="PANTHER" id="PTHR37955">
    <property type="entry name" value="TELLURITE RESISTANCE PROTEIN TEHA"/>
    <property type="match status" value="1"/>
</dbReference>
<evidence type="ECO:0000256" key="1">
    <source>
        <dbReference type="ARBA" id="ARBA00004141"/>
    </source>
</evidence>
<dbReference type="KEGG" id="ful:C4N20_13550"/>
<feature type="transmembrane region" description="Helical" evidence="5">
    <location>
        <begin position="75"/>
        <end position="94"/>
    </location>
</feature>
<feature type="transmembrane region" description="Helical" evidence="5">
    <location>
        <begin position="216"/>
        <end position="236"/>
    </location>
</feature>
<feature type="transmembrane region" description="Helical" evidence="5">
    <location>
        <begin position="100"/>
        <end position="118"/>
    </location>
</feature>
<evidence type="ECO:0000256" key="5">
    <source>
        <dbReference type="SAM" id="Phobius"/>
    </source>
</evidence>
<dbReference type="RefSeq" id="WP_005977698.1">
    <property type="nucleotide sequence ID" value="NZ_CABKNW010000002.1"/>
</dbReference>
<proteinExistence type="predicted"/>
<evidence type="ECO:0000256" key="2">
    <source>
        <dbReference type="ARBA" id="ARBA00022692"/>
    </source>
</evidence>
<dbReference type="GO" id="GO:0005886">
    <property type="term" value="C:plasma membrane"/>
    <property type="evidence" value="ECO:0007669"/>
    <property type="project" value="TreeGrafter"/>
</dbReference>
<keyword evidence="3 5" id="KW-1133">Transmembrane helix</keyword>
<name>A0AAX1TUR4_9FUSO</name>
<keyword evidence="4 5" id="KW-0472">Membrane</keyword>
<dbReference type="GO" id="GO:0046583">
    <property type="term" value="F:monoatomic cation efflux transmembrane transporter activity"/>
    <property type="evidence" value="ECO:0007669"/>
    <property type="project" value="TreeGrafter"/>
</dbReference>
<dbReference type="PANTHER" id="PTHR37955:SF1">
    <property type="entry name" value="DEP DOMAIN-CONTAINING PROTEIN"/>
    <property type="match status" value="1"/>
</dbReference>
<accession>A0AAX1TUR4</accession>
<keyword evidence="2 5" id="KW-0812">Transmembrane</keyword>
<evidence type="ECO:0000313" key="6">
    <source>
        <dbReference type="EMBL" id="SQJ02334.1"/>
    </source>
</evidence>
<comment type="subcellular location">
    <subcellularLocation>
        <location evidence="1">Membrane</location>
        <topology evidence="1">Multi-pass membrane protein</topology>
    </subcellularLocation>
</comment>
<feature type="transmembrane region" description="Helical" evidence="5">
    <location>
        <begin position="12"/>
        <end position="30"/>
    </location>
</feature>
<evidence type="ECO:0000313" key="7">
    <source>
        <dbReference type="Proteomes" id="UP000249008"/>
    </source>
</evidence>
<feature type="transmembrane region" description="Helical" evidence="5">
    <location>
        <begin position="248"/>
        <end position="266"/>
    </location>
</feature>
<dbReference type="EMBL" id="LS483487">
    <property type="protein sequence ID" value="SQJ02334.1"/>
    <property type="molecule type" value="Genomic_DNA"/>
</dbReference>
<feature type="transmembrane region" description="Helical" evidence="5">
    <location>
        <begin position="158"/>
        <end position="180"/>
    </location>
</feature>
<feature type="transmembrane region" description="Helical" evidence="5">
    <location>
        <begin position="130"/>
        <end position="152"/>
    </location>
</feature>
<dbReference type="GeneID" id="78455846"/>
<dbReference type="CDD" id="cd09325">
    <property type="entry name" value="TDT_C4-dicarb_trans"/>
    <property type="match status" value="1"/>
</dbReference>